<organism evidence="1">
    <name type="scientific">Anguilla anguilla</name>
    <name type="common">European freshwater eel</name>
    <name type="synonym">Muraena anguilla</name>
    <dbReference type="NCBI Taxonomy" id="7936"/>
    <lineage>
        <taxon>Eukaryota</taxon>
        <taxon>Metazoa</taxon>
        <taxon>Chordata</taxon>
        <taxon>Craniata</taxon>
        <taxon>Vertebrata</taxon>
        <taxon>Euteleostomi</taxon>
        <taxon>Actinopterygii</taxon>
        <taxon>Neopterygii</taxon>
        <taxon>Teleostei</taxon>
        <taxon>Anguilliformes</taxon>
        <taxon>Anguillidae</taxon>
        <taxon>Anguilla</taxon>
    </lineage>
</organism>
<sequence length="45" mass="5061">MGSWPGGIMFHLVRSCVWFIWGLFHGVQSTCTARVVVVLFSVLHV</sequence>
<reference evidence="1" key="2">
    <citation type="journal article" date="2015" name="Fish Shellfish Immunol.">
        <title>Early steps in the European eel (Anguilla anguilla)-Vibrio vulnificus interaction in the gills: Role of the RtxA13 toxin.</title>
        <authorList>
            <person name="Callol A."/>
            <person name="Pajuelo D."/>
            <person name="Ebbesson L."/>
            <person name="Teles M."/>
            <person name="MacKenzie S."/>
            <person name="Amaro C."/>
        </authorList>
    </citation>
    <scope>NUCLEOTIDE SEQUENCE</scope>
</reference>
<proteinExistence type="predicted"/>
<dbReference type="AlphaFoldDB" id="A0A0E9WN10"/>
<evidence type="ECO:0000313" key="1">
    <source>
        <dbReference type="EMBL" id="JAH90965.1"/>
    </source>
</evidence>
<reference evidence="1" key="1">
    <citation type="submission" date="2014-11" db="EMBL/GenBank/DDBJ databases">
        <authorList>
            <person name="Amaro Gonzalez C."/>
        </authorList>
    </citation>
    <scope>NUCLEOTIDE SEQUENCE</scope>
</reference>
<name>A0A0E9WN10_ANGAN</name>
<dbReference type="EMBL" id="GBXM01017612">
    <property type="protein sequence ID" value="JAH90965.1"/>
    <property type="molecule type" value="Transcribed_RNA"/>
</dbReference>
<accession>A0A0E9WN10</accession>
<protein>
    <submittedName>
        <fullName evidence="1">Uncharacterized protein</fullName>
    </submittedName>
</protein>